<reference evidence="4 5" key="1">
    <citation type="journal article" date="2016" name="Mol. Biol. Evol.">
        <title>Comparative Genomics of Early-Diverging Mushroom-Forming Fungi Provides Insights into the Origins of Lignocellulose Decay Capabilities.</title>
        <authorList>
            <person name="Nagy L.G."/>
            <person name="Riley R."/>
            <person name="Tritt A."/>
            <person name="Adam C."/>
            <person name="Daum C."/>
            <person name="Floudas D."/>
            <person name="Sun H."/>
            <person name="Yadav J.S."/>
            <person name="Pangilinan J."/>
            <person name="Larsson K.H."/>
            <person name="Matsuura K."/>
            <person name="Barry K."/>
            <person name="Labutti K."/>
            <person name="Kuo R."/>
            <person name="Ohm R.A."/>
            <person name="Bhattacharya S.S."/>
            <person name="Shirouzu T."/>
            <person name="Yoshinaga Y."/>
            <person name="Martin F.M."/>
            <person name="Grigoriev I.V."/>
            <person name="Hibbett D.S."/>
        </authorList>
    </citation>
    <scope>NUCLEOTIDE SEQUENCE [LARGE SCALE GENOMIC DNA]</scope>
    <source>
        <strain evidence="4 5">TUFC12733</strain>
    </source>
</reference>
<dbReference type="GO" id="GO:0016616">
    <property type="term" value="F:oxidoreductase activity, acting on the CH-OH group of donors, NAD or NADP as acceptor"/>
    <property type="evidence" value="ECO:0007669"/>
    <property type="project" value="TreeGrafter"/>
</dbReference>
<dbReference type="PANTHER" id="PTHR10366">
    <property type="entry name" value="NAD DEPENDENT EPIMERASE/DEHYDRATASE"/>
    <property type="match status" value="1"/>
</dbReference>
<comment type="similarity">
    <text evidence="2">Belongs to the NAD(P)-dependent epimerase/dehydratase family. Dihydroflavonol-4-reductase subfamily.</text>
</comment>
<proteinExistence type="inferred from homology"/>
<organism evidence="4 5">
    <name type="scientific">Calocera viscosa (strain TUFC12733)</name>
    <dbReference type="NCBI Taxonomy" id="1330018"/>
    <lineage>
        <taxon>Eukaryota</taxon>
        <taxon>Fungi</taxon>
        <taxon>Dikarya</taxon>
        <taxon>Basidiomycota</taxon>
        <taxon>Agaricomycotina</taxon>
        <taxon>Dacrymycetes</taxon>
        <taxon>Dacrymycetales</taxon>
        <taxon>Dacrymycetaceae</taxon>
        <taxon>Calocera</taxon>
    </lineage>
</organism>
<dbReference type="OrthoDB" id="2735536at2759"/>
<gene>
    <name evidence="4" type="ORF">CALVIDRAFT_551886</name>
</gene>
<dbReference type="InterPro" id="IPR001509">
    <property type="entry name" value="Epimerase_deHydtase"/>
</dbReference>
<keyword evidence="5" id="KW-1185">Reference proteome</keyword>
<dbReference type="Pfam" id="PF01370">
    <property type="entry name" value="Epimerase"/>
    <property type="match status" value="1"/>
</dbReference>
<dbReference type="PANTHER" id="PTHR10366:SF564">
    <property type="entry name" value="STEROL-4-ALPHA-CARBOXYLATE 3-DEHYDROGENASE, DECARBOXYLATING"/>
    <property type="match status" value="1"/>
</dbReference>
<name>A0A167S180_CALVF</name>
<protein>
    <submittedName>
        <fullName evidence="4">NAD-P-binding protein</fullName>
    </submittedName>
</protein>
<dbReference type="STRING" id="1330018.A0A167S180"/>
<evidence type="ECO:0000256" key="2">
    <source>
        <dbReference type="ARBA" id="ARBA00023445"/>
    </source>
</evidence>
<evidence type="ECO:0000313" key="4">
    <source>
        <dbReference type="EMBL" id="KZP01481.1"/>
    </source>
</evidence>
<dbReference type="InterPro" id="IPR050425">
    <property type="entry name" value="NAD(P)_dehydrat-like"/>
</dbReference>
<feature type="domain" description="NAD-dependent epimerase/dehydratase" evidence="3">
    <location>
        <begin position="10"/>
        <end position="246"/>
    </location>
</feature>
<sequence length="331" mass="36439">MSAIACPAVVLVTGGNGFVGAATVLELIERGYHVKAIIRSQVKADAFNQKYPAQSRSIEWVIVPDLTNEDAMTAVAAGVDYVIHVASPFSFAFTDNVNAILKPARDMTLATLKAAANIPASSDNGLWPGKTFTADDWNPATWDQAASSPNPYYVMAASKTVAEQAAYDFVAQQKPTFALTTFCPPIMFGPPLQAELSIKGLNTANGIVWDLLSGRVKELPETKMPIFVDVRDLAYLQVAALTNEKAKNQRYLAISGHWYAEQLVDIVKEEFPEQAHRLPPTVRTKGPDHFEFDVTKTSRDFDIEWIPLRKSIVDTMKLLYAKEKEETAEKA</sequence>
<evidence type="ECO:0000259" key="3">
    <source>
        <dbReference type="Pfam" id="PF01370"/>
    </source>
</evidence>
<dbReference type="Gene3D" id="3.40.50.720">
    <property type="entry name" value="NAD(P)-binding Rossmann-like Domain"/>
    <property type="match status" value="1"/>
</dbReference>
<dbReference type="AlphaFoldDB" id="A0A167S180"/>
<dbReference type="InterPro" id="IPR036291">
    <property type="entry name" value="NAD(P)-bd_dom_sf"/>
</dbReference>
<dbReference type="Proteomes" id="UP000076738">
    <property type="component" value="Unassembled WGS sequence"/>
</dbReference>
<dbReference type="EMBL" id="KV417266">
    <property type="protein sequence ID" value="KZP01481.1"/>
    <property type="molecule type" value="Genomic_DNA"/>
</dbReference>
<dbReference type="SUPFAM" id="SSF51735">
    <property type="entry name" value="NAD(P)-binding Rossmann-fold domains"/>
    <property type="match status" value="1"/>
</dbReference>
<keyword evidence="1" id="KW-0560">Oxidoreductase</keyword>
<evidence type="ECO:0000313" key="5">
    <source>
        <dbReference type="Proteomes" id="UP000076738"/>
    </source>
</evidence>
<evidence type="ECO:0000256" key="1">
    <source>
        <dbReference type="ARBA" id="ARBA00023002"/>
    </source>
</evidence>
<accession>A0A167S180</accession>